<feature type="domain" description="Mechanosensitive ion channel transmembrane helices 2/3" evidence="10">
    <location>
        <begin position="218"/>
        <end position="256"/>
    </location>
</feature>
<dbReference type="Gene3D" id="1.10.287.1260">
    <property type="match status" value="1"/>
</dbReference>
<dbReference type="SUPFAM" id="SSF82689">
    <property type="entry name" value="Mechanosensitive channel protein MscS (YggB), C-terminal domain"/>
    <property type="match status" value="1"/>
</dbReference>
<evidence type="ECO:0000256" key="7">
    <source>
        <dbReference type="SAM" id="Phobius"/>
    </source>
</evidence>
<feature type="transmembrane region" description="Helical" evidence="7">
    <location>
        <begin position="22"/>
        <end position="39"/>
    </location>
</feature>
<dbReference type="InterPro" id="IPR010920">
    <property type="entry name" value="LSM_dom_sf"/>
</dbReference>
<dbReference type="InterPro" id="IPR023408">
    <property type="entry name" value="MscS_beta-dom_sf"/>
</dbReference>
<dbReference type="PANTHER" id="PTHR30347">
    <property type="entry name" value="POTASSIUM CHANNEL RELATED"/>
    <property type="match status" value="1"/>
</dbReference>
<feature type="domain" description="Mechanosensitive ion channel MscS C-terminal" evidence="9">
    <location>
        <begin position="333"/>
        <end position="416"/>
    </location>
</feature>
<gene>
    <name evidence="11" type="ORF">SAMN05660652_02817</name>
</gene>
<feature type="transmembrane region" description="Helical" evidence="7">
    <location>
        <begin position="60"/>
        <end position="81"/>
    </location>
</feature>
<feature type="domain" description="Mechanosensitive ion channel MscS" evidence="8">
    <location>
        <begin position="258"/>
        <end position="324"/>
    </location>
</feature>
<keyword evidence="5 7" id="KW-1133">Transmembrane helix</keyword>
<dbReference type="AlphaFoldDB" id="A0A1G8HJF0"/>
<evidence type="ECO:0000256" key="1">
    <source>
        <dbReference type="ARBA" id="ARBA00004651"/>
    </source>
</evidence>
<dbReference type="SUPFAM" id="SSF50182">
    <property type="entry name" value="Sm-like ribonucleoproteins"/>
    <property type="match status" value="1"/>
</dbReference>
<dbReference type="Pfam" id="PF00924">
    <property type="entry name" value="MS_channel_2nd"/>
    <property type="match status" value="1"/>
</dbReference>
<proteinExistence type="inferred from homology"/>
<dbReference type="Gene3D" id="3.30.70.100">
    <property type="match status" value="1"/>
</dbReference>
<protein>
    <submittedName>
        <fullName evidence="11">Mechanosensitive ion channel</fullName>
    </submittedName>
</protein>
<evidence type="ECO:0000256" key="2">
    <source>
        <dbReference type="ARBA" id="ARBA00008017"/>
    </source>
</evidence>
<dbReference type="Gene3D" id="2.30.30.60">
    <property type="match status" value="1"/>
</dbReference>
<evidence type="ECO:0000313" key="12">
    <source>
        <dbReference type="Proteomes" id="UP000198607"/>
    </source>
</evidence>
<evidence type="ECO:0000256" key="5">
    <source>
        <dbReference type="ARBA" id="ARBA00022989"/>
    </source>
</evidence>
<evidence type="ECO:0000259" key="8">
    <source>
        <dbReference type="Pfam" id="PF00924"/>
    </source>
</evidence>
<dbReference type="InterPro" id="IPR049278">
    <property type="entry name" value="MS_channel_C"/>
</dbReference>
<keyword evidence="12" id="KW-1185">Reference proteome</keyword>
<evidence type="ECO:0000259" key="9">
    <source>
        <dbReference type="Pfam" id="PF21082"/>
    </source>
</evidence>
<dbReference type="InterPro" id="IPR011014">
    <property type="entry name" value="MscS_channel_TM-2"/>
</dbReference>
<name>A0A1G8HJF0_9RHOO</name>
<dbReference type="Pfam" id="PF21082">
    <property type="entry name" value="MS_channel_3rd"/>
    <property type="match status" value="1"/>
</dbReference>
<keyword evidence="3" id="KW-1003">Cell membrane</keyword>
<dbReference type="GO" id="GO:0008381">
    <property type="term" value="F:mechanosensitive monoatomic ion channel activity"/>
    <property type="evidence" value="ECO:0007669"/>
    <property type="project" value="UniProtKB-ARBA"/>
</dbReference>
<evidence type="ECO:0000256" key="4">
    <source>
        <dbReference type="ARBA" id="ARBA00022692"/>
    </source>
</evidence>
<feature type="transmembrane region" description="Helical" evidence="7">
    <location>
        <begin position="216"/>
        <end position="235"/>
    </location>
</feature>
<evidence type="ECO:0000259" key="10">
    <source>
        <dbReference type="Pfam" id="PF21088"/>
    </source>
</evidence>
<dbReference type="GO" id="GO:0005886">
    <property type="term" value="C:plasma membrane"/>
    <property type="evidence" value="ECO:0007669"/>
    <property type="project" value="UniProtKB-SubCell"/>
</dbReference>
<dbReference type="Proteomes" id="UP000198607">
    <property type="component" value="Unassembled WGS sequence"/>
</dbReference>
<evidence type="ECO:0000313" key="11">
    <source>
        <dbReference type="EMBL" id="SDI06725.1"/>
    </source>
</evidence>
<dbReference type="Pfam" id="PF21088">
    <property type="entry name" value="MS_channel_1st"/>
    <property type="match status" value="1"/>
</dbReference>
<keyword evidence="4 7" id="KW-0812">Transmembrane</keyword>
<comment type="similarity">
    <text evidence="2">Belongs to the MscS (TC 1.A.23) family.</text>
</comment>
<dbReference type="OrthoDB" id="9809206at2"/>
<feature type="transmembrane region" description="Helical" evidence="7">
    <location>
        <begin position="247"/>
        <end position="270"/>
    </location>
</feature>
<dbReference type="InterPro" id="IPR049142">
    <property type="entry name" value="MS_channel_1st"/>
</dbReference>
<keyword evidence="6 7" id="KW-0472">Membrane</keyword>
<feature type="transmembrane region" description="Helical" evidence="7">
    <location>
        <begin position="101"/>
        <end position="121"/>
    </location>
</feature>
<dbReference type="STRING" id="83767.SAMN05660652_02817"/>
<organism evidence="11 12">
    <name type="scientific">Propionivibrio dicarboxylicus</name>
    <dbReference type="NCBI Taxonomy" id="83767"/>
    <lineage>
        <taxon>Bacteria</taxon>
        <taxon>Pseudomonadati</taxon>
        <taxon>Pseudomonadota</taxon>
        <taxon>Betaproteobacteria</taxon>
        <taxon>Rhodocyclales</taxon>
        <taxon>Rhodocyclaceae</taxon>
        <taxon>Propionivibrio</taxon>
    </lineage>
</organism>
<dbReference type="RefSeq" id="WP_091938542.1">
    <property type="nucleotide sequence ID" value="NZ_FNCY01000012.1"/>
</dbReference>
<accession>A0A1G8HJF0</accession>
<sequence length="430" mass="47338">MNEQKFFLLINALARDLNTPEFFWTASALVVALVLSWWISRHLREPICMRPRPERSVLRAFGAGGMKRLAFPLVAVVLLLVTRRVLRGMGWEHLSLFDLVVPLLVAWLLARVVVYVLRCVFSDGGFLSAFERFITTAVWVGMVLDMTGLADPVVESLEQVTFVVGKQRLDLWIVLHGAVTVAATLLLALWIASLVENRLMAANRMDANLREVLARLAKAFLSVIALLLSLSLVGIDVTALSVFSGALAVGLGFGLQKIASNYVSGFIILLDRSIRLGNLVAVDDKTTGTITQITTRYTVLRTLVGTEVIIPNEYLVSNIVRNLSYTDTRVRATTSVQVAYDTDLEQVIQLLVGVARRHSRVLADPAPGVLVTGFADNGINLELGFWVADPEIGIGGIVSDLNLAIWKTFREHGVVIPYPQREVRLLSDPA</sequence>
<reference evidence="11 12" key="1">
    <citation type="submission" date="2016-10" db="EMBL/GenBank/DDBJ databases">
        <authorList>
            <person name="de Groot N.N."/>
        </authorList>
    </citation>
    <scope>NUCLEOTIDE SEQUENCE [LARGE SCALE GENOMIC DNA]</scope>
    <source>
        <strain evidence="11 12">DSM 5885</strain>
    </source>
</reference>
<evidence type="ECO:0000256" key="6">
    <source>
        <dbReference type="ARBA" id="ARBA00023136"/>
    </source>
</evidence>
<dbReference type="PANTHER" id="PTHR30347:SF1">
    <property type="entry name" value="MECHANOSENSITIVE CHANNEL MSCK"/>
    <property type="match status" value="1"/>
</dbReference>
<dbReference type="InterPro" id="IPR006685">
    <property type="entry name" value="MscS_channel_2nd"/>
</dbReference>
<evidence type="ECO:0000256" key="3">
    <source>
        <dbReference type="ARBA" id="ARBA00022475"/>
    </source>
</evidence>
<comment type="subcellular location">
    <subcellularLocation>
        <location evidence="1">Cell membrane</location>
        <topology evidence="1">Multi-pass membrane protein</topology>
    </subcellularLocation>
</comment>
<dbReference type="InterPro" id="IPR052702">
    <property type="entry name" value="MscS-like_channel"/>
</dbReference>
<dbReference type="SUPFAM" id="SSF82861">
    <property type="entry name" value="Mechanosensitive channel protein MscS (YggB), transmembrane region"/>
    <property type="match status" value="1"/>
</dbReference>
<feature type="transmembrane region" description="Helical" evidence="7">
    <location>
        <begin position="171"/>
        <end position="195"/>
    </location>
</feature>
<dbReference type="InterPro" id="IPR011066">
    <property type="entry name" value="MscS_channel_C_sf"/>
</dbReference>
<dbReference type="EMBL" id="FNCY01000012">
    <property type="protein sequence ID" value="SDI06725.1"/>
    <property type="molecule type" value="Genomic_DNA"/>
</dbReference>